<dbReference type="InterPro" id="IPR052345">
    <property type="entry name" value="Rad_response_metalloprotease"/>
</dbReference>
<dbReference type="OrthoDB" id="9816277at2"/>
<dbReference type="PANTHER" id="PTHR43236">
    <property type="entry name" value="ANTITOXIN HIGA1"/>
    <property type="match status" value="1"/>
</dbReference>
<dbReference type="EMBL" id="ADLK01000005">
    <property type="protein sequence ID" value="KMW23728.1"/>
    <property type="molecule type" value="Genomic_DNA"/>
</dbReference>
<dbReference type="GeneID" id="93165720"/>
<name>A0A0J9CEN6_9FIRM</name>
<dbReference type="PANTHER" id="PTHR43236:SF1">
    <property type="entry name" value="BLL7220 PROTEIN"/>
    <property type="match status" value="1"/>
</dbReference>
<sequence length="229" mass="26657">MDQNYKFELYKNVIRVKRFMGFKDFQCGINLVKTFESTGVKMEALPFKTPGLRGMAAIGKKPHPDVILLNSARTFREQNFDCGHEAMHLALHRHTGRSTFNCFNEVAAPNQDPFLEWQANEGAAEFLMPFREFIPMLYDLVGKHPDQVAIEDFVNIACDTYLVPKAAVKYRIENLKYEILQYYAGIKLENIKILSKKQQEKQGLRTESFIDIFDHINEKSHPCRRRNDF</sequence>
<evidence type="ECO:0000313" key="3">
    <source>
        <dbReference type="Proteomes" id="UP000037392"/>
    </source>
</evidence>
<accession>A0A0J9CEN6</accession>
<evidence type="ECO:0000313" key="2">
    <source>
        <dbReference type="EMBL" id="KMW23728.1"/>
    </source>
</evidence>
<feature type="domain" description="IrrE N-terminal-like" evidence="1">
    <location>
        <begin position="39"/>
        <end position="155"/>
    </location>
</feature>
<comment type="caution">
    <text evidence="2">The sequence shown here is derived from an EMBL/GenBank/DDBJ whole genome shotgun (WGS) entry which is preliminary data.</text>
</comment>
<organism evidence="2 3">
    <name type="scientific">[Clostridium] citroniae WAL-19142</name>
    <dbReference type="NCBI Taxonomy" id="742734"/>
    <lineage>
        <taxon>Bacteria</taxon>
        <taxon>Bacillati</taxon>
        <taxon>Bacillota</taxon>
        <taxon>Clostridia</taxon>
        <taxon>Lachnospirales</taxon>
        <taxon>Lachnospiraceae</taxon>
        <taxon>Enterocloster</taxon>
    </lineage>
</organism>
<dbReference type="AlphaFoldDB" id="A0A0J9CEN6"/>
<gene>
    <name evidence="2" type="ORF">HMPREF9470_00944</name>
</gene>
<reference evidence="2 3" key="1">
    <citation type="submission" date="2011-04" db="EMBL/GenBank/DDBJ databases">
        <title>The Genome Sequence of Clostridium citroniae WAL-19142.</title>
        <authorList>
            <consortium name="The Broad Institute Genome Sequencing Platform"/>
            <person name="Earl A."/>
            <person name="Ward D."/>
            <person name="Feldgarden M."/>
            <person name="Gevers D."/>
            <person name="Warren Y.A."/>
            <person name="Tyrrell K.L."/>
            <person name="Citron D.M."/>
            <person name="Goldstein E.J."/>
            <person name="Daigneault M."/>
            <person name="Allen-Vercoe E."/>
            <person name="Young S.K."/>
            <person name="Zeng Q."/>
            <person name="Gargeya S."/>
            <person name="Fitzgerald M."/>
            <person name="Haas B."/>
            <person name="Abouelleil A."/>
            <person name="Alvarado L."/>
            <person name="Arachchi H.M."/>
            <person name="Berlin A."/>
            <person name="Brown A."/>
            <person name="Chapman S.B."/>
            <person name="Chen Z."/>
            <person name="Dunbar C."/>
            <person name="Freedman E."/>
            <person name="Gearin G."/>
            <person name="Gellesch M."/>
            <person name="Goldberg J."/>
            <person name="Griggs A."/>
            <person name="Gujja S."/>
            <person name="Heilman E.R."/>
            <person name="Heiman D."/>
            <person name="Howarth C."/>
            <person name="Larson L."/>
            <person name="Lui A."/>
            <person name="MacDonald P.J."/>
            <person name="Mehta T."/>
            <person name="Montmayeur A."/>
            <person name="Murphy C."/>
            <person name="Neiman D."/>
            <person name="Pearson M."/>
            <person name="Priest M."/>
            <person name="Roberts A."/>
            <person name="Saif S."/>
            <person name="Shea T."/>
            <person name="Shenoy N."/>
            <person name="Sisk P."/>
            <person name="Stolte C."/>
            <person name="Sykes S."/>
            <person name="White J."/>
            <person name="Yandava C."/>
            <person name="Wortman J."/>
            <person name="Nusbaum C."/>
            <person name="Birren B."/>
        </authorList>
    </citation>
    <scope>NUCLEOTIDE SEQUENCE [LARGE SCALE GENOMIC DNA]</scope>
    <source>
        <strain evidence="2 3">WAL-19142</strain>
    </source>
</reference>
<dbReference type="Proteomes" id="UP000037392">
    <property type="component" value="Unassembled WGS sequence"/>
</dbReference>
<evidence type="ECO:0000259" key="1">
    <source>
        <dbReference type="Pfam" id="PF06114"/>
    </source>
</evidence>
<dbReference type="Pfam" id="PF06114">
    <property type="entry name" value="Peptidase_M78"/>
    <property type="match status" value="1"/>
</dbReference>
<dbReference type="RefSeq" id="WP_048929328.1">
    <property type="nucleotide sequence ID" value="NZ_KQ235876.1"/>
</dbReference>
<dbReference type="PATRIC" id="fig|742734.4.peg.999"/>
<dbReference type="InterPro" id="IPR010359">
    <property type="entry name" value="IrrE_HExxH"/>
</dbReference>
<protein>
    <recommendedName>
        <fullName evidence="1">IrrE N-terminal-like domain-containing protein</fullName>
    </recommendedName>
</protein>
<dbReference type="Gene3D" id="1.10.10.2910">
    <property type="match status" value="1"/>
</dbReference>
<proteinExistence type="predicted"/>